<comment type="caution">
    <text evidence="1">The sequence shown here is derived from an EMBL/GenBank/DDBJ whole genome shotgun (WGS) entry which is preliminary data.</text>
</comment>
<keyword evidence="2" id="KW-1185">Reference proteome</keyword>
<evidence type="ECO:0000313" key="1">
    <source>
        <dbReference type="EMBL" id="GBP84118.1"/>
    </source>
</evidence>
<protein>
    <submittedName>
        <fullName evidence="1">Uncharacterized protein</fullName>
    </submittedName>
</protein>
<accession>A0A4C1Z8B1</accession>
<gene>
    <name evidence="1" type="ORF">EVAR_79230_1</name>
</gene>
<evidence type="ECO:0000313" key="2">
    <source>
        <dbReference type="Proteomes" id="UP000299102"/>
    </source>
</evidence>
<reference evidence="1 2" key="1">
    <citation type="journal article" date="2019" name="Commun. Biol.">
        <title>The bagworm genome reveals a unique fibroin gene that provides high tensile strength.</title>
        <authorList>
            <person name="Kono N."/>
            <person name="Nakamura H."/>
            <person name="Ohtoshi R."/>
            <person name="Tomita M."/>
            <person name="Numata K."/>
            <person name="Arakawa K."/>
        </authorList>
    </citation>
    <scope>NUCLEOTIDE SEQUENCE [LARGE SCALE GENOMIC DNA]</scope>
</reference>
<dbReference type="Proteomes" id="UP000299102">
    <property type="component" value="Unassembled WGS sequence"/>
</dbReference>
<dbReference type="AlphaFoldDB" id="A0A4C1Z8B1"/>
<organism evidence="1 2">
    <name type="scientific">Eumeta variegata</name>
    <name type="common">Bagworm moth</name>
    <name type="synonym">Eumeta japonica</name>
    <dbReference type="NCBI Taxonomy" id="151549"/>
    <lineage>
        <taxon>Eukaryota</taxon>
        <taxon>Metazoa</taxon>
        <taxon>Ecdysozoa</taxon>
        <taxon>Arthropoda</taxon>
        <taxon>Hexapoda</taxon>
        <taxon>Insecta</taxon>
        <taxon>Pterygota</taxon>
        <taxon>Neoptera</taxon>
        <taxon>Endopterygota</taxon>
        <taxon>Lepidoptera</taxon>
        <taxon>Glossata</taxon>
        <taxon>Ditrysia</taxon>
        <taxon>Tineoidea</taxon>
        <taxon>Psychidae</taxon>
        <taxon>Oiketicinae</taxon>
        <taxon>Eumeta</taxon>
    </lineage>
</organism>
<proteinExistence type="predicted"/>
<name>A0A4C1Z8B1_EUMVA</name>
<sequence>MGPARPVRYHTLAEYRHDVTATAVAFRQIKRSPDNPHSSPSPYSFLHHPTLPSIRYSIPTQGASGIATPIFRILIPSEPRLDLVIYSETENELHLVLDAVVIN</sequence>
<dbReference type="EMBL" id="BGZK01001659">
    <property type="protein sequence ID" value="GBP84118.1"/>
    <property type="molecule type" value="Genomic_DNA"/>
</dbReference>